<accession>A0A1M6J1X0</accession>
<protein>
    <submittedName>
        <fullName evidence="1">Uncharacterized protein</fullName>
    </submittedName>
</protein>
<proteinExistence type="predicted"/>
<keyword evidence="2" id="KW-1185">Reference proteome</keyword>
<evidence type="ECO:0000313" key="1">
    <source>
        <dbReference type="EMBL" id="SHJ40685.1"/>
    </source>
</evidence>
<dbReference type="RefSeq" id="WP_143036864.1">
    <property type="nucleotide sequence ID" value="NZ_FNNS01000016.1"/>
</dbReference>
<dbReference type="EMBL" id="FQYV01000016">
    <property type="protein sequence ID" value="SHJ40685.1"/>
    <property type="molecule type" value="Genomic_DNA"/>
</dbReference>
<sequence length="59" mass="6359">MNTTSVCQIEPAYVPLAGRPAYVPLAGRPAYVPLAGRPAYVPLAGRQSRDLNINIKYST</sequence>
<name>A0A1M6J1X0_9FLAO</name>
<reference evidence="2" key="1">
    <citation type="submission" date="2016-11" db="EMBL/GenBank/DDBJ databases">
        <authorList>
            <person name="Varghese N."/>
            <person name="Submissions S."/>
        </authorList>
    </citation>
    <scope>NUCLEOTIDE SEQUENCE [LARGE SCALE GENOMIC DNA]</scope>
    <source>
        <strain evidence="2">DSM 26349</strain>
    </source>
</reference>
<organism evidence="1 2">
    <name type="scientific">Aequorivita viscosa</name>
    <dbReference type="NCBI Taxonomy" id="797419"/>
    <lineage>
        <taxon>Bacteria</taxon>
        <taxon>Pseudomonadati</taxon>
        <taxon>Bacteroidota</taxon>
        <taxon>Flavobacteriia</taxon>
        <taxon>Flavobacteriales</taxon>
        <taxon>Flavobacteriaceae</taxon>
        <taxon>Aequorivita</taxon>
    </lineage>
</organism>
<evidence type="ECO:0000313" key="2">
    <source>
        <dbReference type="Proteomes" id="UP000184172"/>
    </source>
</evidence>
<dbReference type="AlphaFoldDB" id="A0A1M6J1X0"/>
<dbReference type="Proteomes" id="UP000184172">
    <property type="component" value="Unassembled WGS sequence"/>
</dbReference>
<gene>
    <name evidence="1" type="ORF">SAMN04487908_1168</name>
</gene>